<dbReference type="GO" id="GO:0005085">
    <property type="term" value="F:guanyl-nucleotide exchange factor activity"/>
    <property type="evidence" value="ECO:0007669"/>
    <property type="project" value="TreeGrafter"/>
</dbReference>
<sequence length="229" mass="25230">MGFTDLVSDAGLTMLNSFLTTRSYIVGYSPSQADVATFKAISSAPDSSKYPHAARWYKHIATYSDEFATLPGDASKEYTSYGPDATAATLNPAKAPAAEEDDDDVDLFGSSDEEEDAEAEKIRNERLAEYKKKKEGKVKPAAKSVVTMDVKPWDDETDMKALEASVRSIEKDGLLWGASKFVAVGFGIKKLQINLVIEDEKVSLDDLQEEIQEFEDYVQSTDIVAMQKL</sequence>
<evidence type="ECO:0000256" key="2">
    <source>
        <dbReference type="ARBA" id="ARBA00017600"/>
    </source>
</evidence>
<dbReference type="InterPro" id="IPR036282">
    <property type="entry name" value="Glutathione-S-Trfase_C_sf"/>
</dbReference>
<keyword evidence="3 5" id="KW-0251">Elongation factor</keyword>
<dbReference type="FunFam" id="3.30.70.60:FF:000001">
    <property type="entry name" value="Elongation factor 1-beta 1 like"/>
    <property type="match status" value="1"/>
</dbReference>
<dbReference type="SUPFAM" id="SSF54984">
    <property type="entry name" value="eEF-1beta-like"/>
    <property type="match status" value="1"/>
</dbReference>
<evidence type="ECO:0000313" key="8">
    <source>
        <dbReference type="EMBL" id="RDL41995.1"/>
    </source>
</evidence>
<evidence type="ECO:0000259" key="6">
    <source>
        <dbReference type="SMART" id="SM00888"/>
    </source>
</evidence>
<dbReference type="SMART" id="SM00888">
    <property type="entry name" value="EF1_GNE"/>
    <property type="match status" value="1"/>
</dbReference>
<dbReference type="PROSITE" id="PS00825">
    <property type="entry name" value="EF1BD_2"/>
    <property type="match status" value="1"/>
</dbReference>
<comment type="caution">
    <text evidence="8">The sequence shown here is derived from an EMBL/GenBank/DDBJ whole genome shotgun (WGS) entry which is preliminary data.</text>
</comment>
<feature type="domain" description="Elongation factor 1 beta central acidic region eukaryote" evidence="7">
    <location>
        <begin position="107"/>
        <end position="134"/>
    </location>
</feature>
<dbReference type="FunFam" id="1.20.1050.130:FF:000001">
    <property type="entry name" value="Putative Elongation factor 1-beta"/>
    <property type="match status" value="1"/>
</dbReference>
<gene>
    <name evidence="8" type="ORF">BP5553_01974</name>
</gene>
<comment type="similarity">
    <text evidence="1 5">Belongs to the EF-1-beta/EF-1-delta family.</text>
</comment>
<dbReference type="Proteomes" id="UP000254866">
    <property type="component" value="Unassembled WGS sequence"/>
</dbReference>
<dbReference type="OrthoDB" id="331763at2759"/>
<dbReference type="InterPro" id="IPR014717">
    <property type="entry name" value="Transl_elong_EF1B/ribsomal_bS6"/>
</dbReference>
<dbReference type="Gene3D" id="1.20.1050.130">
    <property type="match status" value="1"/>
</dbReference>
<dbReference type="InterPro" id="IPR018940">
    <property type="entry name" value="EF-1_beta_acid_region_euk"/>
</dbReference>
<dbReference type="CDD" id="cd10308">
    <property type="entry name" value="GST_C_eEF1b_like"/>
    <property type="match status" value="1"/>
</dbReference>
<dbReference type="RefSeq" id="XP_031874651.1">
    <property type="nucleotide sequence ID" value="XM_032010597.1"/>
</dbReference>
<evidence type="ECO:0000256" key="5">
    <source>
        <dbReference type="RuleBase" id="RU003791"/>
    </source>
</evidence>
<keyword evidence="9" id="KW-1185">Reference proteome</keyword>
<dbReference type="InterPro" id="IPR036219">
    <property type="entry name" value="eEF-1beta-like_sf"/>
</dbReference>
<dbReference type="Gene3D" id="3.30.70.60">
    <property type="match status" value="1"/>
</dbReference>
<evidence type="ECO:0000256" key="3">
    <source>
        <dbReference type="ARBA" id="ARBA00022768"/>
    </source>
</evidence>
<keyword evidence="4 5" id="KW-0648">Protein biosynthesis</keyword>
<dbReference type="InterPro" id="IPR014038">
    <property type="entry name" value="EF1B_bsu/dsu_GNE"/>
</dbReference>
<dbReference type="PROSITE" id="PS00824">
    <property type="entry name" value="EF1BD_1"/>
    <property type="match status" value="1"/>
</dbReference>
<dbReference type="CDD" id="cd00292">
    <property type="entry name" value="EF1B"/>
    <property type="match status" value="1"/>
</dbReference>
<dbReference type="PANTHER" id="PTHR11595:SF21">
    <property type="entry name" value="ELONGATION FACTOR 1-BETA"/>
    <property type="match status" value="1"/>
</dbReference>
<feature type="domain" description="Translation elongation factor EF1B beta/delta subunit guanine nucleotide exchange" evidence="6">
    <location>
        <begin position="143"/>
        <end position="229"/>
    </location>
</feature>
<dbReference type="SMART" id="SM01182">
    <property type="entry name" value="EF-1_beta_acid"/>
    <property type="match status" value="1"/>
</dbReference>
<dbReference type="InterPro" id="IPR001326">
    <property type="entry name" value="Transl_elong_EF1B_B/D_CS"/>
</dbReference>
<evidence type="ECO:0000259" key="7">
    <source>
        <dbReference type="SMART" id="SM01182"/>
    </source>
</evidence>
<dbReference type="GO" id="GO:0003746">
    <property type="term" value="F:translation elongation factor activity"/>
    <property type="evidence" value="ECO:0007669"/>
    <property type="project" value="UniProtKB-KW"/>
</dbReference>
<name>A0A370U2K8_9HELO</name>
<reference evidence="8 9" key="1">
    <citation type="journal article" date="2018" name="IMA Fungus">
        <title>IMA Genome-F 9: Draft genome sequence of Annulohypoxylon stygium, Aspergillus mulundensis, Berkeleyomyces basicola (syn. Thielaviopsis basicola), Ceratocystis smalleyi, two Cercospora beticola strains, Coleophoma cylindrospora, Fusarium fracticaudum, Phialophora cf. hyalina, and Morchella septimelata.</title>
        <authorList>
            <person name="Wingfield B.D."/>
            <person name="Bills G.F."/>
            <person name="Dong Y."/>
            <person name="Huang W."/>
            <person name="Nel W.J."/>
            <person name="Swalarsk-Parry B.S."/>
            <person name="Vaghefi N."/>
            <person name="Wilken P.M."/>
            <person name="An Z."/>
            <person name="de Beer Z.W."/>
            <person name="De Vos L."/>
            <person name="Chen L."/>
            <person name="Duong T.A."/>
            <person name="Gao Y."/>
            <person name="Hammerbacher A."/>
            <person name="Kikkert J.R."/>
            <person name="Li Y."/>
            <person name="Li H."/>
            <person name="Li K."/>
            <person name="Li Q."/>
            <person name="Liu X."/>
            <person name="Ma X."/>
            <person name="Naidoo K."/>
            <person name="Pethybridge S.J."/>
            <person name="Sun J."/>
            <person name="Steenkamp E.T."/>
            <person name="van der Nest M.A."/>
            <person name="van Wyk S."/>
            <person name="Wingfield M.J."/>
            <person name="Xiong C."/>
            <person name="Yue Q."/>
            <person name="Zhang X."/>
        </authorList>
    </citation>
    <scope>NUCLEOTIDE SEQUENCE [LARGE SCALE GENOMIC DNA]</scope>
    <source>
        <strain evidence="8 9">BP 5553</strain>
    </source>
</reference>
<evidence type="ECO:0000256" key="1">
    <source>
        <dbReference type="ARBA" id="ARBA00007411"/>
    </source>
</evidence>
<proteinExistence type="inferred from homology"/>
<dbReference type="GO" id="GO:0005853">
    <property type="term" value="C:eukaryotic translation elongation factor 1 complex"/>
    <property type="evidence" value="ECO:0007669"/>
    <property type="project" value="InterPro"/>
</dbReference>
<evidence type="ECO:0000313" key="9">
    <source>
        <dbReference type="Proteomes" id="UP000254866"/>
    </source>
</evidence>
<organism evidence="8 9">
    <name type="scientific">Venustampulla echinocandica</name>
    <dbReference type="NCBI Taxonomy" id="2656787"/>
    <lineage>
        <taxon>Eukaryota</taxon>
        <taxon>Fungi</taxon>
        <taxon>Dikarya</taxon>
        <taxon>Ascomycota</taxon>
        <taxon>Pezizomycotina</taxon>
        <taxon>Leotiomycetes</taxon>
        <taxon>Helotiales</taxon>
        <taxon>Pleuroascaceae</taxon>
        <taxon>Venustampulla</taxon>
    </lineage>
</organism>
<dbReference type="EMBL" id="NPIC01000001">
    <property type="protein sequence ID" value="RDL41995.1"/>
    <property type="molecule type" value="Genomic_DNA"/>
</dbReference>
<dbReference type="STRING" id="2656787.A0A370U2K8"/>
<dbReference type="PANTHER" id="PTHR11595">
    <property type="entry name" value="EF-HAND AND COILED-COIL DOMAIN-CONTAINING FAMILY MEMBER"/>
    <property type="match status" value="1"/>
</dbReference>
<dbReference type="Pfam" id="PF00736">
    <property type="entry name" value="EF1_GNE"/>
    <property type="match status" value="1"/>
</dbReference>
<protein>
    <recommendedName>
        <fullName evidence="2">Elongation factor 1-beta</fullName>
    </recommendedName>
</protein>
<dbReference type="InterPro" id="IPR049720">
    <property type="entry name" value="EF1B_bsu/dsu"/>
</dbReference>
<dbReference type="AlphaFoldDB" id="A0A370U2K8"/>
<dbReference type="Pfam" id="PF10587">
    <property type="entry name" value="EF-1_beta_acid"/>
    <property type="match status" value="1"/>
</dbReference>
<dbReference type="GeneID" id="43594823"/>
<dbReference type="GO" id="GO:0005829">
    <property type="term" value="C:cytosol"/>
    <property type="evidence" value="ECO:0007669"/>
    <property type="project" value="TreeGrafter"/>
</dbReference>
<evidence type="ECO:0000256" key="4">
    <source>
        <dbReference type="ARBA" id="ARBA00022917"/>
    </source>
</evidence>
<accession>A0A370U2K8</accession>
<dbReference type="SUPFAM" id="SSF47616">
    <property type="entry name" value="GST C-terminal domain-like"/>
    <property type="match status" value="1"/>
</dbReference>